<dbReference type="GO" id="GO:0016020">
    <property type="term" value="C:membrane"/>
    <property type="evidence" value="ECO:0007669"/>
    <property type="project" value="InterPro"/>
</dbReference>
<feature type="transmembrane region" description="Helical" evidence="3">
    <location>
        <begin position="379"/>
        <end position="399"/>
    </location>
</feature>
<dbReference type="SMART" id="SM00028">
    <property type="entry name" value="TPR"/>
    <property type="match status" value="7"/>
</dbReference>
<keyword evidence="6" id="KW-1185">Reference proteome</keyword>
<dbReference type="PROSITE" id="PS50293">
    <property type="entry name" value="TPR_REGION"/>
    <property type="match status" value="1"/>
</dbReference>
<keyword evidence="2" id="KW-0175">Coiled coil</keyword>
<dbReference type="InterPro" id="IPR019734">
    <property type="entry name" value="TPR_rpt"/>
</dbReference>
<proteinExistence type="predicted"/>
<dbReference type="Gene3D" id="1.25.40.10">
    <property type="entry name" value="Tetratricopeptide repeat domain"/>
    <property type="match status" value="1"/>
</dbReference>
<name>A0A9J6ZNZ2_9BACT</name>
<keyword evidence="1" id="KW-0802">TPR repeat</keyword>
<dbReference type="InterPro" id="IPR010559">
    <property type="entry name" value="Sig_transdc_His_kin_internal"/>
</dbReference>
<dbReference type="AlphaFoldDB" id="A0A9J6ZNZ2"/>
<feature type="repeat" description="TPR" evidence="1">
    <location>
        <begin position="110"/>
        <end position="143"/>
    </location>
</feature>
<feature type="repeat" description="TPR" evidence="1">
    <location>
        <begin position="190"/>
        <end position="223"/>
    </location>
</feature>
<evidence type="ECO:0000313" key="6">
    <source>
        <dbReference type="Proteomes" id="UP001056426"/>
    </source>
</evidence>
<keyword evidence="3" id="KW-0812">Transmembrane</keyword>
<reference evidence="5" key="2">
    <citation type="submission" date="2022-06" db="EMBL/GenBank/DDBJ databases">
        <title>Xiashengella guii gen. nov. sp. nov., a bacterium isolated form anaerobic digestion tank.</title>
        <authorList>
            <person name="Huang H."/>
        </authorList>
    </citation>
    <scope>NUCLEOTIDE SEQUENCE</scope>
    <source>
        <strain evidence="5">Ai-910</strain>
    </source>
</reference>
<reference evidence="5" key="1">
    <citation type="submission" date="2022-05" db="EMBL/GenBank/DDBJ databases">
        <authorList>
            <person name="Sun X."/>
        </authorList>
    </citation>
    <scope>NUCLEOTIDE SEQUENCE</scope>
    <source>
        <strain evidence="5">Ai-910</strain>
    </source>
</reference>
<evidence type="ECO:0000313" key="5">
    <source>
        <dbReference type="EMBL" id="URW79626.1"/>
    </source>
</evidence>
<feature type="coiled-coil region" evidence="2">
    <location>
        <begin position="203"/>
        <end position="230"/>
    </location>
</feature>
<dbReference type="PANTHER" id="PTHR10098">
    <property type="entry name" value="RAPSYN-RELATED"/>
    <property type="match status" value="1"/>
</dbReference>
<sequence length="626" mass="72241">MIRPFTMLRISVIVVLSVVGVQLTSAADEKKLADLVELVVEAIDVNAAEARKLINRIEDLEGYNPDLLAAYAAFYRGELEYSLSNWSEASQQYSRAIEFYRNVNDTARLSAAYNNLGLVKYYQGDFDESIENFSQSLKLELEINNSYGIAQCYQNMAIVFSHGEQFAKSLDLYQKALDVYLKEQEWEEVASVYNNIAAVYAEYGQLDEAAANYEKALEYYRRERNNAMEARVLSNIGSLKMRQEKYDEAGRILERALVINKAEGDRFAEVNTYSMLGDNYAKKGEYLQSIYLYKKAEGLAVQYEMKELLLNLLNSEYLVYKQIEQYDSALVNFERYIALRDKMLKDNPDYAKGVMDMELERQIKERDHRIKKAIMRERLFWSLIILVSVSAVIAFASAYQRRRRLLQQKNVEELKKELMKEKCNPDLMLSSLKNVKQCIEVGDSERAVDQLDMIARHIEQVLKFSGQELIPLSMEIDYLRSFLRVQDQMLGKPIEHRIESNVMQNAGAILVPSMISQPFLENALADIMAFRSQDKIKFDIAFMRRGNALEVIIEDNGAEGNCHYACKSLEEKYRNMGIAVSFSHIYKGKGLKNRPTDFGYIRSEERYDGKVKTGHRVCFNLPLMMQ</sequence>
<dbReference type="Pfam" id="PF13374">
    <property type="entry name" value="TPR_10"/>
    <property type="match status" value="1"/>
</dbReference>
<evidence type="ECO:0000256" key="3">
    <source>
        <dbReference type="SAM" id="Phobius"/>
    </source>
</evidence>
<dbReference type="RefSeq" id="WP_250723620.1">
    <property type="nucleotide sequence ID" value="NZ_CP098400.1"/>
</dbReference>
<keyword evidence="3" id="KW-1133">Transmembrane helix</keyword>
<evidence type="ECO:0000256" key="1">
    <source>
        <dbReference type="PROSITE-ProRule" id="PRU00339"/>
    </source>
</evidence>
<dbReference type="PROSITE" id="PS50005">
    <property type="entry name" value="TPR"/>
    <property type="match status" value="3"/>
</dbReference>
<gene>
    <name evidence="5" type="ORF">M9189_12265</name>
</gene>
<feature type="domain" description="Signal transduction histidine kinase internal region" evidence="4">
    <location>
        <begin position="417"/>
        <end position="489"/>
    </location>
</feature>
<dbReference type="Proteomes" id="UP001056426">
    <property type="component" value="Chromosome"/>
</dbReference>
<dbReference type="GO" id="GO:0000155">
    <property type="term" value="F:phosphorelay sensor kinase activity"/>
    <property type="evidence" value="ECO:0007669"/>
    <property type="project" value="InterPro"/>
</dbReference>
<evidence type="ECO:0000256" key="2">
    <source>
        <dbReference type="SAM" id="Coils"/>
    </source>
</evidence>
<dbReference type="Pfam" id="PF13424">
    <property type="entry name" value="TPR_12"/>
    <property type="match status" value="2"/>
</dbReference>
<dbReference type="SUPFAM" id="SSF48452">
    <property type="entry name" value="TPR-like"/>
    <property type="match status" value="2"/>
</dbReference>
<feature type="repeat" description="TPR" evidence="1">
    <location>
        <begin position="230"/>
        <end position="263"/>
    </location>
</feature>
<accession>A0A9J6ZNZ2</accession>
<dbReference type="EMBL" id="CP098400">
    <property type="protein sequence ID" value="URW79626.1"/>
    <property type="molecule type" value="Genomic_DNA"/>
</dbReference>
<dbReference type="InterPro" id="IPR011990">
    <property type="entry name" value="TPR-like_helical_dom_sf"/>
</dbReference>
<keyword evidence="3" id="KW-0472">Membrane</keyword>
<organism evidence="5 6">
    <name type="scientific">Xiashengella succiniciproducens</name>
    <dbReference type="NCBI Taxonomy" id="2949635"/>
    <lineage>
        <taxon>Bacteria</taxon>
        <taxon>Pseudomonadati</taxon>
        <taxon>Bacteroidota</taxon>
        <taxon>Bacteroidia</taxon>
        <taxon>Marinilabiliales</taxon>
        <taxon>Marinilabiliaceae</taxon>
        <taxon>Xiashengella</taxon>
    </lineage>
</organism>
<evidence type="ECO:0000259" key="4">
    <source>
        <dbReference type="Pfam" id="PF06580"/>
    </source>
</evidence>
<dbReference type="KEGG" id="alkq:M9189_12265"/>
<protein>
    <submittedName>
        <fullName evidence="5">Tetratricopeptide repeat protein</fullName>
    </submittedName>
</protein>
<dbReference type="Pfam" id="PF06580">
    <property type="entry name" value="His_kinase"/>
    <property type="match status" value="1"/>
</dbReference>